<evidence type="ECO:0008006" key="3">
    <source>
        <dbReference type="Google" id="ProtNLM"/>
    </source>
</evidence>
<protein>
    <recommendedName>
        <fullName evidence="3">Ig-like domain-containing protein</fullName>
    </recommendedName>
</protein>
<keyword evidence="2" id="KW-1185">Reference proteome</keyword>
<reference evidence="1 2" key="1">
    <citation type="submission" date="2023-09" db="EMBL/GenBank/DDBJ databases">
        <title>Streptomyces sp. nov.: A antagonism against Alternaria gaisen Producing Streptochlin, Isolated from Tamarix root soil.</title>
        <authorList>
            <person name="Chen Y."/>
        </authorList>
    </citation>
    <scope>NUCLEOTIDE SEQUENCE [LARGE SCALE GENOMIC DNA]</scope>
    <source>
        <strain evidence="1 2">TRM76323</strain>
    </source>
</reference>
<sequence>MDIVCAVGSEHVTYDPPLTNTLRTTNVKNEGEFSCTSLTTGVSSGTSTFSVVRDVSCLLALTPPNTVTSQTFVWNTGQSSTVTYPSTTVVRAANGTTVATAVGSITSGYGQGSSVTKVVVQPQLSLTACATTGLEAINGTASLVITPV</sequence>
<proteinExistence type="predicted"/>
<organism evidence="1 2">
    <name type="scientific">Streptomyces tamarix</name>
    <dbReference type="NCBI Taxonomy" id="3078565"/>
    <lineage>
        <taxon>Bacteria</taxon>
        <taxon>Bacillati</taxon>
        <taxon>Actinomycetota</taxon>
        <taxon>Actinomycetes</taxon>
        <taxon>Kitasatosporales</taxon>
        <taxon>Streptomycetaceae</taxon>
        <taxon>Streptomyces</taxon>
    </lineage>
</organism>
<dbReference type="Proteomes" id="UP001250181">
    <property type="component" value="Unassembled WGS sequence"/>
</dbReference>
<name>A0ABU3QGZ8_9ACTN</name>
<dbReference type="RefSeq" id="WP_315877131.1">
    <property type="nucleotide sequence ID" value="NZ_JAWCTQ010000007.1"/>
</dbReference>
<gene>
    <name evidence="1" type="ORF">RND61_08150</name>
</gene>
<accession>A0ABU3QGZ8</accession>
<evidence type="ECO:0000313" key="1">
    <source>
        <dbReference type="EMBL" id="MDT9682045.1"/>
    </source>
</evidence>
<comment type="caution">
    <text evidence="1">The sequence shown here is derived from an EMBL/GenBank/DDBJ whole genome shotgun (WGS) entry which is preliminary data.</text>
</comment>
<dbReference type="EMBL" id="JAWCTQ010000007">
    <property type="protein sequence ID" value="MDT9682045.1"/>
    <property type="molecule type" value="Genomic_DNA"/>
</dbReference>
<evidence type="ECO:0000313" key="2">
    <source>
        <dbReference type="Proteomes" id="UP001250181"/>
    </source>
</evidence>